<protein>
    <recommendedName>
        <fullName evidence="2">BD-FAE-like domain-containing protein</fullName>
    </recommendedName>
</protein>
<dbReference type="SUPFAM" id="SSF53474">
    <property type="entry name" value="alpha/beta-Hydrolases"/>
    <property type="match status" value="1"/>
</dbReference>
<dbReference type="Proteomes" id="UP000036168">
    <property type="component" value="Unassembled WGS sequence"/>
</dbReference>
<gene>
    <name evidence="3" type="ORF">AB447_202630</name>
</gene>
<feature type="domain" description="BD-FAE-like" evidence="2">
    <location>
        <begin position="28"/>
        <end position="81"/>
    </location>
</feature>
<organism evidence="3 4">
    <name type="scientific">Bacillus glycinifermentans</name>
    <dbReference type="NCBI Taxonomy" id="1664069"/>
    <lineage>
        <taxon>Bacteria</taxon>
        <taxon>Bacillati</taxon>
        <taxon>Bacillota</taxon>
        <taxon>Bacilli</taxon>
        <taxon>Bacillales</taxon>
        <taxon>Bacillaceae</taxon>
        <taxon>Bacillus</taxon>
    </lineage>
</organism>
<dbReference type="EMBL" id="LECW02000012">
    <property type="protein sequence ID" value="KRT94203.1"/>
    <property type="molecule type" value="Genomic_DNA"/>
</dbReference>
<dbReference type="Gene3D" id="3.40.50.1820">
    <property type="entry name" value="alpha/beta hydrolase"/>
    <property type="match status" value="1"/>
</dbReference>
<dbReference type="STRING" id="1664069.BGLY_3754"/>
<dbReference type="InterPro" id="IPR049492">
    <property type="entry name" value="BD-FAE-like_dom"/>
</dbReference>
<accession>A0A0T6BRC5</accession>
<feature type="region of interest" description="Disordered" evidence="1">
    <location>
        <begin position="28"/>
        <end position="56"/>
    </location>
</feature>
<comment type="caution">
    <text evidence="3">The sequence shown here is derived from an EMBL/GenBank/DDBJ whole genome shotgun (WGS) entry which is preliminary data.</text>
</comment>
<dbReference type="AlphaFoldDB" id="A0A0T6BRC5"/>
<evidence type="ECO:0000259" key="2">
    <source>
        <dbReference type="Pfam" id="PF20434"/>
    </source>
</evidence>
<reference evidence="3 4" key="1">
    <citation type="journal article" date="2015" name="Int. J. Syst. Evol. Microbiol.">
        <title>Bacillus glycinifermentans sp. nov., isolated from fermented soybean paste.</title>
        <authorList>
            <person name="Kim S.J."/>
            <person name="Dunlap C.A."/>
            <person name="Kwon S.W."/>
            <person name="Rooney A.P."/>
        </authorList>
    </citation>
    <scope>NUCLEOTIDE SEQUENCE [LARGE SCALE GENOMIC DNA]</scope>
    <source>
        <strain evidence="3 4">GO-13</strain>
    </source>
</reference>
<feature type="compositionally biased region" description="Basic and acidic residues" evidence="1">
    <location>
        <begin position="28"/>
        <end position="38"/>
    </location>
</feature>
<evidence type="ECO:0000313" key="3">
    <source>
        <dbReference type="EMBL" id="KRT94203.1"/>
    </source>
</evidence>
<proteinExistence type="predicted"/>
<evidence type="ECO:0000256" key="1">
    <source>
        <dbReference type="SAM" id="MobiDB-lite"/>
    </source>
</evidence>
<dbReference type="Pfam" id="PF20434">
    <property type="entry name" value="BD-FAE"/>
    <property type="match status" value="1"/>
</dbReference>
<dbReference type="InterPro" id="IPR029058">
    <property type="entry name" value="AB_hydrolase_fold"/>
</dbReference>
<evidence type="ECO:0000313" key="4">
    <source>
        <dbReference type="Proteomes" id="UP000036168"/>
    </source>
</evidence>
<name>A0A0T6BRC5_9BACI</name>
<sequence>MTSEQIADSVNTNPVIVRQISRLLNKAGLDHDSPDSPESKLIGGAVQEGKEKARKASPIHYVHRDAPPILIIHGDQDDIVFLMNKALKCFMR</sequence>